<keyword evidence="1" id="KW-0808">Transferase</keyword>
<evidence type="ECO:0000313" key="2">
    <source>
        <dbReference type="Proteomes" id="UP000279760"/>
    </source>
</evidence>
<gene>
    <name evidence="1" type="ORF">ECB94_07855</name>
</gene>
<organism evidence="1 2">
    <name type="scientific">Vibrio mediterranei</name>
    <dbReference type="NCBI Taxonomy" id="689"/>
    <lineage>
        <taxon>Bacteria</taxon>
        <taxon>Pseudomonadati</taxon>
        <taxon>Pseudomonadota</taxon>
        <taxon>Gammaproteobacteria</taxon>
        <taxon>Vibrionales</taxon>
        <taxon>Vibrionaceae</taxon>
        <taxon>Vibrio</taxon>
    </lineage>
</organism>
<protein>
    <submittedName>
        <fullName evidence="1">SAM-dependent methyltransferase</fullName>
    </submittedName>
</protein>
<dbReference type="SUPFAM" id="SSF53335">
    <property type="entry name" value="S-adenosyl-L-methionine-dependent methyltransferases"/>
    <property type="match status" value="1"/>
</dbReference>
<dbReference type="GO" id="GO:0008168">
    <property type="term" value="F:methyltransferase activity"/>
    <property type="evidence" value="ECO:0007669"/>
    <property type="project" value="UniProtKB-KW"/>
</dbReference>
<keyword evidence="1" id="KW-0489">Methyltransferase</keyword>
<dbReference type="Proteomes" id="UP000279760">
    <property type="component" value="Chromosome 1"/>
</dbReference>
<dbReference type="InterPro" id="IPR029063">
    <property type="entry name" value="SAM-dependent_MTases_sf"/>
</dbReference>
<dbReference type="EMBL" id="CP033577">
    <property type="protein sequence ID" value="AYV21213.1"/>
    <property type="molecule type" value="Genomic_DNA"/>
</dbReference>
<accession>A0A3G4V8U4</accession>
<reference evidence="1 2" key="1">
    <citation type="submission" date="2018-11" db="EMBL/GenBank/DDBJ databases">
        <title>Complete Genome Sequence of Vbrio mediterranei 117-T6: a Potential Pathogen Bacteria Isolated from the Conchocelis of Pyropia.</title>
        <authorList>
            <person name="Liu Q."/>
        </authorList>
    </citation>
    <scope>NUCLEOTIDE SEQUENCE [LARGE SCALE GENOMIC DNA]</scope>
    <source>
        <strain evidence="1 2">117-T6</strain>
    </source>
</reference>
<dbReference type="RefSeq" id="WP_124940376.1">
    <property type="nucleotide sequence ID" value="NZ_CP033577.1"/>
</dbReference>
<proteinExistence type="predicted"/>
<evidence type="ECO:0000313" key="1">
    <source>
        <dbReference type="EMBL" id="AYV21213.1"/>
    </source>
</evidence>
<sequence>MNILTTIKKILPRKFICGLRAYHILVNLRGQVNKDNIGNTVDGEGNHIPWITFPALDYLDSIDVSKNRVFEFGSGGSSLYWSKRCEQVVSVEHYKKWFDAMQKIQPKNTSIILEENLENYPSIIQGYDKFDIITIDGAERMKCAHQAVGKLSEGGIIILDNSDWYPNTCNFLRDKGFTQLDFNGFTPQNSFTSTTSVFFLDSIKFKYNSNNKKLPIGGVDNRDKVLDDFI</sequence>
<dbReference type="AlphaFoldDB" id="A0A3G4V8U4"/>
<dbReference type="Gene3D" id="3.40.50.150">
    <property type="entry name" value="Vaccinia Virus protein VP39"/>
    <property type="match status" value="2"/>
</dbReference>
<name>A0A3G4V8U4_9VIBR</name>
<dbReference type="GO" id="GO:0032259">
    <property type="term" value="P:methylation"/>
    <property type="evidence" value="ECO:0007669"/>
    <property type="project" value="UniProtKB-KW"/>
</dbReference>